<keyword evidence="6 10" id="KW-0560">Oxidoreductase</keyword>
<dbReference type="FunFam" id="1.10.540.10:FF:000009">
    <property type="entry name" value="Probable acyl-CoA dehydrogenase"/>
    <property type="match status" value="1"/>
</dbReference>
<dbReference type="Gene3D" id="1.20.140.10">
    <property type="entry name" value="Butyryl-CoA Dehydrogenase, subunit A, domain 3"/>
    <property type="match status" value="1"/>
</dbReference>
<dbReference type="PANTHER" id="PTHR48083:SF20">
    <property type="entry name" value="LONG-CHAIN SPECIFIC ACYL-COA DEHYDROGENASE, MITOCHONDRIAL"/>
    <property type="match status" value="1"/>
</dbReference>
<dbReference type="InterPro" id="IPR036250">
    <property type="entry name" value="AcylCo_DH-like_C"/>
</dbReference>
<dbReference type="GO" id="GO:0050660">
    <property type="term" value="F:flavin adenine dinucleotide binding"/>
    <property type="evidence" value="ECO:0007669"/>
    <property type="project" value="InterPro"/>
</dbReference>
<accession>A0A1I2UA51</accession>
<dbReference type="InterPro" id="IPR037069">
    <property type="entry name" value="AcylCoA_DH/ox_N_sf"/>
</dbReference>
<dbReference type="GO" id="GO:0033539">
    <property type="term" value="P:fatty acid beta-oxidation using acyl-CoA dehydrogenase"/>
    <property type="evidence" value="ECO:0007669"/>
    <property type="project" value="TreeGrafter"/>
</dbReference>
<dbReference type="FunFam" id="2.40.110.10:FF:000002">
    <property type="entry name" value="Acyl-CoA dehydrogenase fadE12"/>
    <property type="match status" value="1"/>
</dbReference>
<dbReference type="Pfam" id="PF02770">
    <property type="entry name" value="Acyl-CoA_dh_M"/>
    <property type="match status" value="1"/>
</dbReference>
<reference evidence="15" key="1">
    <citation type="submission" date="2016-10" db="EMBL/GenBank/DDBJ databases">
        <authorList>
            <person name="Varghese N."/>
            <person name="Submissions S."/>
        </authorList>
    </citation>
    <scope>NUCLEOTIDE SEQUENCE [LARGE SCALE GENOMIC DNA]</scope>
    <source>
        <strain evidence="15">DSM 17038</strain>
    </source>
</reference>
<dbReference type="Pfam" id="PF00441">
    <property type="entry name" value="Acyl-CoA_dh_1"/>
    <property type="match status" value="1"/>
</dbReference>
<feature type="domain" description="Acyl-CoA dehydrogenase/oxidase N-terminal" evidence="13">
    <location>
        <begin position="11"/>
        <end position="117"/>
    </location>
</feature>
<dbReference type="OrthoDB" id="9802447at2"/>
<dbReference type="PANTHER" id="PTHR48083">
    <property type="entry name" value="MEDIUM-CHAIN SPECIFIC ACYL-COA DEHYDROGENASE, MITOCHONDRIAL-RELATED"/>
    <property type="match status" value="1"/>
</dbReference>
<keyword evidence="5 10" id="KW-0274">FAD</keyword>
<dbReference type="EMBL" id="FOOX01000008">
    <property type="protein sequence ID" value="SFG71501.1"/>
    <property type="molecule type" value="Genomic_DNA"/>
</dbReference>
<dbReference type="AlphaFoldDB" id="A0A1I2UA51"/>
<evidence type="ECO:0000256" key="4">
    <source>
        <dbReference type="ARBA" id="ARBA00022630"/>
    </source>
</evidence>
<evidence type="ECO:0000313" key="15">
    <source>
        <dbReference type="Proteomes" id="UP000199337"/>
    </source>
</evidence>
<keyword evidence="15" id="KW-1185">Reference proteome</keyword>
<dbReference type="InterPro" id="IPR006089">
    <property type="entry name" value="Acyl-CoA_DH_CS"/>
</dbReference>
<dbReference type="GO" id="GO:0003995">
    <property type="term" value="F:acyl-CoA dehydrogenase activity"/>
    <property type="evidence" value="ECO:0007669"/>
    <property type="project" value="InterPro"/>
</dbReference>
<comment type="function">
    <text evidence="7">Catalyzes the dehydrogenation at the alpha-beta position of ACP-bound acyl chains. This results in the introduction of a double bond in the lipidic chain, which is further transferred to the epsilon-amino group of lysine residue in the mycobactin core by MbtK.</text>
</comment>
<dbReference type="InterPro" id="IPR013786">
    <property type="entry name" value="AcylCoA_DH/ox_N"/>
</dbReference>
<evidence type="ECO:0000259" key="12">
    <source>
        <dbReference type="Pfam" id="PF02770"/>
    </source>
</evidence>
<evidence type="ECO:0000256" key="5">
    <source>
        <dbReference type="ARBA" id="ARBA00022827"/>
    </source>
</evidence>
<dbReference type="Gene3D" id="2.40.110.10">
    <property type="entry name" value="Butyryl-CoA Dehydrogenase, subunit A, domain 2"/>
    <property type="match status" value="1"/>
</dbReference>
<comment type="pathway">
    <text evidence="2">Siderophore biosynthesis; mycobactin biosynthesis.</text>
</comment>
<dbReference type="RefSeq" id="WP_092471672.1">
    <property type="nucleotide sequence ID" value="NZ_FOOX01000008.1"/>
</dbReference>
<feature type="domain" description="Acyl-CoA oxidase/dehydrogenase middle" evidence="12">
    <location>
        <begin position="121"/>
        <end position="218"/>
    </location>
</feature>
<evidence type="ECO:0000256" key="10">
    <source>
        <dbReference type="RuleBase" id="RU362125"/>
    </source>
</evidence>
<evidence type="ECO:0000256" key="3">
    <source>
        <dbReference type="ARBA" id="ARBA00009347"/>
    </source>
</evidence>
<dbReference type="Proteomes" id="UP000199337">
    <property type="component" value="Unassembled WGS sequence"/>
</dbReference>
<evidence type="ECO:0000259" key="13">
    <source>
        <dbReference type="Pfam" id="PF02771"/>
    </source>
</evidence>
<dbReference type="GO" id="GO:0005737">
    <property type="term" value="C:cytoplasm"/>
    <property type="evidence" value="ECO:0007669"/>
    <property type="project" value="TreeGrafter"/>
</dbReference>
<comment type="similarity">
    <text evidence="3 10">Belongs to the acyl-CoA dehydrogenase family.</text>
</comment>
<sequence length="380" mass="42631">MALDLNAGDYKIFRDAFKRFLQAEIIPNYPRWEKEGIIPREVWHKAGDNGFLCPWVEEEFGGAGAGFEYSVIITEELARAGTHVMFPLHSDIVVPYIHSYGTPEQKQKWLPGCVSGDIIAAVAMTEPDTGSDLAAIRTTAVRDGDEYVINGAKTFISSGILADLVIVACKTDPGANPPHRGMSLIVVERDTPGFLRGRKLDKMGLQSQDTSELIFTDCRVPAGNILGRENAGFTCLMEKLQQERLVCSVMAQGVAERMLQYTVEYCRDRKIFGRPVASFQHNSFKIVEMATEIELGRTFLYQLVEKHLAGERVVKEVSMAKWWITEMVNRVAYHCLQLHGGYGFCDEYPISRDFRDVRIFNIFAGTTEVMKSIIAKELGL</sequence>
<feature type="domain" description="Acyl-CoA dehydrogenase/oxidase C-terminal" evidence="11">
    <location>
        <begin position="230"/>
        <end position="378"/>
    </location>
</feature>
<dbReference type="SUPFAM" id="SSF56645">
    <property type="entry name" value="Acyl-CoA dehydrogenase NM domain-like"/>
    <property type="match status" value="1"/>
</dbReference>
<gene>
    <name evidence="14" type="ORF">SAMN05660649_02474</name>
</gene>
<dbReference type="InterPro" id="IPR050741">
    <property type="entry name" value="Acyl-CoA_dehydrogenase"/>
</dbReference>
<keyword evidence="4 10" id="KW-0285">Flavoprotein</keyword>
<dbReference type="FunFam" id="1.20.140.10:FF:000001">
    <property type="entry name" value="Acyl-CoA dehydrogenase"/>
    <property type="match status" value="1"/>
</dbReference>
<dbReference type="Pfam" id="PF02771">
    <property type="entry name" value="Acyl-CoA_dh_N"/>
    <property type="match status" value="1"/>
</dbReference>
<proteinExistence type="inferred from homology"/>
<evidence type="ECO:0000256" key="9">
    <source>
        <dbReference type="ARBA" id="ARBA00042660"/>
    </source>
</evidence>
<protein>
    <recommendedName>
        <fullName evidence="8">Acyl-[acyl-carrier-protein] dehydrogenase MbtN</fullName>
    </recommendedName>
    <alternativeName>
        <fullName evidence="9">Mycobactin synthase protein N</fullName>
    </alternativeName>
</protein>
<evidence type="ECO:0000256" key="7">
    <source>
        <dbReference type="ARBA" id="ARBA00037085"/>
    </source>
</evidence>
<evidence type="ECO:0000256" key="2">
    <source>
        <dbReference type="ARBA" id="ARBA00005102"/>
    </source>
</evidence>
<evidence type="ECO:0000313" key="14">
    <source>
        <dbReference type="EMBL" id="SFG71501.1"/>
    </source>
</evidence>
<dbReference type="InterPro" id="IPR009100">
    <property type="entry name" value="AcylCoA_DH/oxidase_NM_dom_sf"/>
</dbReference>
<dbReference type="InterPro" id="IPR046373">
    <property type="entry name" value="Acyl-CoA_Oxase/DH_mid-dom_sf"/>
</dbReference>
<evidence type="ECO:0000256" key="8">
    <source>
        <dbReference type="ARBA" id="ARBA00040394"/>
    </source>
</evidence>
<dbReference type="SUPFAM" id="SSF47203">
    <property type="entry name" value="Acyl-CoA dehydrogenase C-terminal domain-like"/>
    <property type="match status" value="1"/>
</dbReference>
<dbReference type="InterPro" id="IPR009075">
    <property type="entry name" value="AcylCo_DH/oxidase_C"/>
</dbReference>
<evidence type="ECO:0000259" key="11">
    <source>
        <dbReference type="Pfam" id="PF00441"/>
    </source>
</evidence>
<evidence type="ECO:0000256" key="6">
    <source>
        <dbReference type="ARBA" id="ARBA00023002"/>
    </source>
</evidence>
<dbReference type="InterPro" id="IPR006091">
    <property type="entry name" value="Acyl-CoA_Oxase/DH_mid-dom"/>
</dbReference>
<name>A0A1I2UA51_9FIRM</name>
<evidence type="ECO:0000256" key="1">
    <source>
        <dbReference type="ARBA" id="ARBA00001974"/>
    </source>
</evidence>
<dbReference type="STRING" id="341036.SAMN05660649_02474"/>
<dbReference type="PROSITE" id="PS00073">
    <property type="entry name" value="ACYL_COA_DH_2"/>
    <property type="match status" value="1"/>
</dbReference>
<organism evidence="14 15">
    <name type="scientific">Desulfotruncus arcticus DSM 17038</name>
    <dbReference type="NCBI Taxonomy" id="1121424"/>
    <lineage>
        <taxon>Bacteria</taxon>
        <taxon>Bacillati</taxon>
        <taxon>Bacillota</taxon>
        <taxon>Clostridia</taxon>
        <taxon>Eubacteriales</taxon>
        <taxon>Desulfallaceae</taxon>
        <taxon>Desulfotruncus</taxon>
    </lineage>
</organism>
<dbReference type="Gene3D" id="1.10.540.10">
    <property type="entry name" value="Acyl-CoA dehydrogenase/oxidase, N-terminal domain"/>
    <property type="match status" value="1"/>
</dbReference>
<comment type="cofactor">
    <cofactor evidence="1 10">
        <name>FAD</name>
        <dbReference type="ChEBI" id="CHEBI:57692"/>
    </cofactor>
</comment>